<dbReference type="EMBL" id="CP049871">
    <property type="protein sequence ID" value="QIL02432.1"/>
    <property type="molecule type" value="Genomic_DNA"/>
</dbReference>
<dbReference type="CDD" id="cd03820">
    <property type="entry name" value="GT4_AmsD-like"/>
    <property type="match status" value="1"/>
</dbReference>
<dbReference type="InterPro" id="IPR028098">
    <property type="entry name" value="Glyco_trans_4-like_N"/>
</dbReference>
<dbReference type="SUPFAM" id="SSF53756">
    <property type="entry name" value="UDP-Glycosyltransferase/glycogen phosphorylase"/>
    <property type="match status" value="1"/>
</dbReference>
<name>A0A6G7ZND2_9SPHN</name>
<dbReference type="PANTHER" id="PTHR12526">
    <property type="entry name" value="GLYCOSYLTRANSFERASE"/>
    <property type="match status" value="1"/>
</dbReference>
<dbReference type="RefSeq" id="WP_166094126.1">
    <property type="nucleotide sequence ID" value="NZ_CP049871.1"/>
</dbReference>
<organism evidence="5 6">
    <name type="scientific">Sphingomonas sinipercae</name>
    <dbReference type="NCBI Taxonomy" id="2714944"/>
    <lineage>
        <taxon>Bacteria</taxon>
        <taxon>Pseudomonadati</taxon>
        <taxon>Pseudomonadota</taxon>
        <taxon>Alphaproteobacteria</taxon>
        <taxon>Sphingomonadales</taxon>
        <taxon>Sphingomonadaceae</taxon>
        <taxon>Sphingomonas</taxon>
    </lineage>
</organism>
<evidence type="ECO:0000313" key="6">
    <source>
        <dbReference type="Proteomes" id="UP000502502"/>
    </source>
</evidence>
<protein>
    <submittedName>
        <fullName evidence="5">Glycosyltransferase family 4 protein</fullName>
    </submittedName>
</protein>
<evidence type="ECO:0000259" key="3">
    <source>
        <dbReference type="Pfam" id="PF00534"/>
    </source>
</evidence>
<sequence length="375" mass="40613">MKVLFVIKSLALQGGGAERVLGAVSSELWNRRQEVEIATFDRPGAESFYPLCEGLQWSRLGVGDIKHSTGPMGFIRQILALRALLRRHRPAIAVGFMHSGFVPLWLAATGLRTKVIASEHISFDHYRTRPLQGLLMRQAILSADLATAVSAGVREGFPEAIRQRMTVVQNPVIAWSEGSAFAGVDLEPGSENIILSVGRLEPQKDHRTLVAAFDRIAARSPDWKLRIVGDGALATDLMRAAESSAHADRIELTGTIRDIGPQYRRAKIFAMPSLYESFGLVTAEALATGMPAIGFRDCPGTNELIVDGVNGLLVDGDDRVAALAAGLERLMASPELRSKLGAAGPKSVERFSLGSVVDRWEEVLQATNRGERVSG</sequence>
<keyword evidence="1" id="KW-0328">Glycosyltransferase</keyword>
<evidence type="ECO:0000256" key="1">
    <source>
        <dbReference type="ARBA" id="ARBA00022676"/>
    </source>
</evidence>
<evidence type="ECO:0000259" key="4">
    <source>
        <dbReference type="Pfam" id="PF13439"/>
    </source>
</evidence>
<feature type="domain" description="Glycosyltransferase subfamily 4-like N-terminal" evidence="4">
    <location>
        <begin position="15"/>
        <end position="172"/>
    </location>
</feature>
<dbReference type="Pfam" id="PF13439">
    <property type="entry name" value="Glyco_transf_4"/>
    <property type="match status" value="1"/>
</dbReference>
<dbReference type="Pfam" id="PF00534">
    <property type="entry name" value="Glycos_transf_1"/>
    <property type="match status" value="1"/>
</dbReference>
<keyword evidence="2 5" id="KW-0808">Transferase</keyword>
<evidence type="ECO:0000256" key="2">
    <source>
        <dbReference type="ARBA" id="ARBA00022679"/>
    </source>
</evidence>
<feature type="domain" description="Glycosyl transferase family 1" evidence="3">
    <location>
        <begin position="187"/>
        <end position="346"/>
    </location>
</feature>
<accession>A0A6G7ZND2</accession>
<dbReference type="PANTHER" id="PTHR12526:SF510">
    <property type="entry name" value="D-INOSITOL 3-PHOSPHATE GLYCOSYLTRANSFERASE"/>
    <property type="match status" value="1"/>
</dbReference>
<dbReference type="AlphaFoldDB" id="A0A6G7ZND2"/>
<evidence type="ECO:0000313" key="5">
    <source>
        <dbReference type="EMBL" id="QIL02432.1"/>
    </source>
</evidence>
<proteinExistence type="predicted"/>
<dbReference type="InterPro" id="IPR001296">
    <property type="entry name" value="Glyco_trans_1"/>
</dbReference>
<keyword evidence="6" id="KW-1185">Reference proteome</keyword>
<dbReference type="GO" id="GO:0016757">
    <property type="term" value="F:glycosyltransferase activity"/>
    <property type="evidence" value="ECO:0007669"/>
    <property type="project" value="UniProtKB-KW"/>
</dbReference>
<dbReference type="KEGG" id="ssin:G7078_06260"/>
<gene>
    <name evidence="5" type="ORF">G7078_06260</name>
</gene>
<dbReference type="Gene3D" id="3.40.50.2000">
    <property type="entry name" value="Glycogen Phosphorylase B"/>
    <property type="match status" value="2"/>
</dbReference>
<dbReference type="Proteomes" id="UP000502502">
    <property type="component" value="Chromosome"/>
</dbReference>
<reference evidence="5 6" key="1">
    <citation type="submission" date="2020-03" db="EMBL/GenBank/DDBJ databases">
        <title>Sphingomonas sp. nov., isolated from fish.</title>
        <authorList>
            <person name="Hyun D.-W."/>
            <person name="Bae J.-W."/>
        </authorList>
    </citation>
    <scope>NUCLEOTIDE SEQUENCE [LARGE SCALE GENOMIC DNA]</scope>
    <source>
        <strain evidence="5 6">HDW15C</strain>
    </source>
</reference>